<comment type="caution">
    <text evidence="1">The sequence shown here is derived from an EMBL/GenBank/DDBJ whole genome shotgun (WGS) entry which is preliminary data.</text>
</comment>
<protein>
    <submittedName>
        <fullName evidence="1">Uncharacterized protein</fullName>
    </submittedName>
</protein>
<dbReference type="AlphaFoldDB" id="A0A0F8YB80"/>
<organism evidence="1">
    <name type="scientific">marine sediment metagenome</name>
    <dbReference type="NCBI Taxonomy" id="412755"/>
    <lineage>
        <taxon>unclassified sequences</taxon>
        <taxon>metagenomes</taxon>
        <taxon>ecological metagenomes</taxon>
    </lineage>
</organism>
<proteinExistence type="predicted"/>
<sequence length="73" mass="8242">MVKKVIPVVKKQKYRSKVKKVCPIHKCKLVGSYTIYGLRFECPEVGCTVVCWSGSTSTPADYETRSMRISVGR</sequence>
<name>A0A0F8YB80_9ZZZZ</name>
<evidence type="ECO:0000313" key="1">
    <source>
        <dbReference type="EMBL" id="KKK70910.1"/>
    </source>
</evidence>
<dbReference type="EMBL" id="LAZR01057969">
    <property type="protein sequence ID" value="KKK70910.1"/>
    <property type="molecule type" value="Genomic_DNA"/>
</dbReference>
<reference evidence="1" key="1">
    <citation type="journal article" date="2015" name="Nature">
        <title>Complex archaea that bridge the gap between prokaryotes and eukaryotes.</title>
        <authorList>
            <person name="Spang A."/>
            <person name="Saw J.H."/>
            <person name="Jorgensen S.L."/>
            <person name="Zaremba-Niedzwiedzka K."/>
            <person name="Martijn J."/>
            <person name="Lind A.E."/>
            <person name="van Eijk R."/>
            <person name="Schleper C."/>
            <person name="Guy L."/>
            <person name="Ettema T.J."/>
        </authorList>
    </citation>
    <scope>NUCLEOTIDE SEQUENCE</scope>
</reference>
<accession>A0A0F8YB80</accession>
<gene>
    <name evidence="1" type="ORF">LCGC14_2919230</name>
</gene>